<dbReference type="AlphaFoldDB" id="A0AAD1H5J5"/>
<proteinExistence type="predicted"/>
<dbReference type="EMBL" id="AP022314">
    <property type="protein sequence ID" value="BBU24767.1"/>
    <property type="molecule type" value="Genomic_DNA"/>
</dbReference>
<evidence type="ECO:0000313" key="2">
    <source>
        <dbReference type="Proteomes" id="UP000464624"/>
    </source>
</evidence>
<sequence length="158" mass="17582">MVDFSRLSTNWYQWAPGMSGGDISVSTDCEDCQILFSSTDYSVHLRNDGHWWVVDIVNDRGQRRSGAAKLSSFELTEKYLIWDWATTARSSLASGPLGTDLARQGYAPDVEVSKADQGYKICLGNECAILSVVNATIFSHLMSKSVDEIEHMVYEGLM</sequence>
<name>A0AAD1H5J5_MYCXE</name>
<dbReference type="Proteomes" id="UP000464624">
    <property type="component" value="Chromosome"/>
</dbReference>
<dbReference type="KEGG" id="mxe:MYXE_45570"/>
<protein>
    <submittedName>
        <fullName evidence="1">Uncharacterized protein</fullName>
    </submittedName>
</protein>
<evidence type="ECO:0000313" key="1">
    <source>
        <dbReference type="EMBL" id="BBU24767.1"/>
    </source>
</evidence>
<gene>
    <name evidence="1" type="ORF">MYXE_45570</name>
</gene>
<organism evidence="1 2">
    <name type="scientific">Mycobacterium xenopi</name>
    <dbReference type="NCBI Taxonomy" id="1789"/>
    <lineage>
        <taxon>Bacteria</taxon>
        <taxon>Bacillati</taxon>
        <taxon>Actinomycetota</taxon>
        <taxon>Actinomycetes</taxon>
        <taxon>Mycobacteriales</taxon>
        <taxon>Mycobacteriaceae</taxon>
        <taxon>Mycobacterium</taxon>
    </lineage>
</organism>
<reference evidence="1 2" key="1">
    <citation type="submission" date="2019-12" db="EMBL/GenBank/DDBJ databases">
        <title>Complete genome sequence of Mycolicibacterium xenopi str. JCM15661T.</title>
        <authorList>
            <person name="Yoshida M."/>
            <person name="Fukano H."/>
            <person name="Asakura T."/>
            <person name="Hoshino Y."/>
        </authorList>
    </citation>
    <scope>NUCLEOTIDE SEQUENCE [LARGE SCALE GENOMIC DNA]</scope>
    <source>
        <strain evidence="1 2">JCM 15661T</strain>
    </source>
</reference>
<accession>A0AAD1H5J5</accession>